<evidence type="ECO:0000256" key="1">
    <source>
        <dbReference type="SAM" id="MobiDB-lite"/>
    </source>
</evidence>
<dbReference type="Proteomes" id="UP000652761">
    <property type="component" value="Unassembled WGS sequence"/>
</dbReference>
<feature type="compositionally biased region" description="Low complexity" evidence="1">
    <location>
        <begin position="67"/>
        <end position="85"/>
    </location>
</feature>
<evidence type="ECO:0000313" key="3">
    <source>
        <dbReference type="Proteomes" id="UP000652761"/>
    </source>
</evidence>
<gene>
    <name evidence="2" type="ORF">Taro_004327</name>
</gene>
<name>A0A843TJQ5_COLES</name>
<feature type="region of interest" description="Disordered" evidence="1">
    <location>
        <begin position="1"/>
        <end position="235"/>
    </location>
</feature>
<dbReference type="PRINTS" id="PR01217">
    <property type="entry name" value="PRICHEXTENSN"/>
</dbReference>
<organism evidence="2 3">
    <name type="scientific">Colocasia esculenta</name>
    <name type="common">Wild taro</name>
    <name type="synonym">Arum esculentum</name>
    <dbReference type="NCBI Taxonomy" id="4460"/>
    <lineage>
        <taxon>Eukaryota</taxon>
        <taxon>Viridiplantae</taxon>
        <taxon>Streptophyta</taxon>
        <taxon>Embryophyta</taxon>
        <taxon>Tracheophyta</taxon>
        <taxon>Spermatophyta</taxon>
        <taxon>Magnoliopsida</taxon>
        <taxon>Liliopsida</taxon>
        <taxon>Araceae</taxon>
        <taxon>Aroideae</taxon>
        <taxon>Colocasieae</taxon>
        <taxon>Colocasia</taxon>
    </lineage>
</organism>
<dbReference type="AlphaFoldDB" id="A0A843TJQ5"/>
<protein>
    <submittedName>
        <fullName evidence="2">Uncharacterized protein</fullName>
    </submittedName>
</protein>
<feature type="compositionally biased region" description="Basic and acidic residues" evidence="1">
    <location>
        <begin position="215"/>
        <end position="235"/>
    </location>
</feature>
<accession>A0A843TJQ5</accession>
<evidence type="ECO:0000313" key="2">
    <source>
        <dbReference type="EMBL" id="MQL71988.1"/>
    </source>
</evidence>
<proteinExistence type="predicted"/>
<feature type="compositionally biased region" description="Low complexity" evidence="1">
    <location>
        <begin position="134"/>
        <end position="186"/>
    </location>
</feature>
<keyword evidence="3" id="KW-1185">Reference proteome</keyword>
<reference evidence="2" key="1">
    <citation type="submission" date="2017-07" db="EMBL/GenBank/DDBJ databases">
        <title>Taro Niue Genome Assembly and Annotation.</title>
        <authorList>
            <person name="Atibalentja N."/>
            <person name="Keating K."/>
            <person name="Fields C.J."/>
        </authorList>
    </citation>
    <scope>NUCLEOTIDE SEQUENCE</scope>
    <source>
        <strain evidence="2">Niue_2</strain>
        <tissue evidence="2">Leaf</tissue>
    </source>
</reference>
<comment type="caution">
    <text evidence="2">The sequence shown here is derived from an EMBL/GenBank/DDBJ whole genome shotgun (WGS) entry which is preliminary data.</text>
</comment>
<sequence>MKGEFDSVKKLISSREQSTSAPPAHSPTEPVSNAGPSGPRPVEENAGPTPAEESGGPSGPIVVEPTGSSGPPEVVVGPPGPIISEDVSPRVEEPAATPKAHETSSLATPAPPSPPYSSTTPAAPITFKQPMPRTISSPTPFPSQSTSPPSSSTSIPPPLISEDPPASSSFGASSSSVPSLDGPSISPFSTHQTFLHPPTPSSFVTIIPEGAQFEVHLHNDSTSDRNDLPSQRFDK</sequence>
<dbReference type="EMBL" id="NMUH01000115">
    <property type="protein sequence ID" value="MQL71988.1"/>
    <property type="molecule type" value="Genomic_DNA"/>
</dbReference>